<proteinExistence type="predicted"/>
<evidence type="ECO:0000313" key="2">
    <source>
        <dbReference type="EMBL" id="ORD95133.1"/>
    </source>
</evidence>
<dbReference type="VEuPathDB" id="MicrosporidiaDB:ECANGB1_2619"/>
<feature type="chain" id="PRO_5012033502" description="Secreted protein" evidence="1">
    <location>
        <begin position="25"/>
        <end position="71"/>
    </location>
</feature>
<dbReference type="AlphaFoldDB" id="A0A1Y1SAC0"/>
<protein>
    <recommendedName>
        <fullName evidence="4">Secreted protein</fullName>
    </recommendedName>
</protein>
<comment type="caution">
    <text evidence="2">The sequence shown here is derived from an EMBL/GenBank/DDBJ whole genome shotgun (WGS) entry which is preliminary data.</text>
</comment>
<keyword evidence="1" id="KW-0732">Signal</keyword>
<keyword evidence="3" id="KW-1185">Reference proteome</keyword>
<accession>A0A1Y1SAC0</accession>
<evidence type="ECO:0000313" key="3">
    <source>
        <dbReference type="Proteomes" id="UP000192639"/>
    </source>
</evidence>
<feature type="signal peptide" evidence="1">
    <location>
        <begin position="1"/>
        <end position="24"/>
    </location>
</feature>
<dbReference type="Proteomes" id="UP000192639">
    <property type="component" value="Unassembled WGS sequence"/>
</dbReference>
<sequence>MMIFLYFSFCIVFWCVISLWDVNSVPSDSSERLSTKSLNKFCISPASSSVSTGLMVSMLIRLNSFSNSTFS</sequence>
<evidence type="ECO:0000256" key="1">
    <source>
        <dbReference type="SAM" id="SignalP"/>
    </source>
</evidence>
<dbReference type="EMBL" id="LWDP01000002">
    <property type="protein sequence ID" value="ORD95133.1"/>
    <property type="molecule type" value="Genomic_DNA"/>
</dbReference>
<organism evidence="2 3">
    <name type="scientific">Enterospora canceri</name>
    <dbReference type="NCBI Taxonomy" id="1081671"/>
    <lineage>
        <taxon>Eukaryota</taxon>
        <taxon>Fungi</taxon>
        <taxon>Fungi incertae sedis</taxon>
        <taxon>Microsporidia</taxon>
        <taxon>Enterocytozoonidae</taxon>
        <taxon>Enterospora</taxon>
    </lineage>
</organism>
<reference evidence="2 3" key="1">
    <citation type="journal article" date="2017" name="Environ. Microbiol.">
        <title>Decay of the glycolytic pathway and adaptation to intranuclear parasitism within Enterocytozoonidae microsporidia.</title>
        <authorList>
            <person name="Wiredu Boakye D."/>
            <person name="Jaroenlak P."/>
            <person name="Prachumwat A."/>
            <person name="Williams T.A."/>
            <person name="Bateman K.S."/>
            <person name="Itsathitphaisarn O."/>
            <person name="Sritunyalucksana K."/>
            <person name="Paszkiewicz K.H."/>
            <person name="Moore K.A."/>
            <person name="Stentiford G.D."/>
            <person name="Williams B.A."/>
        </authorList>
    </citation>
    <scope>NUCLEOTIDE SEQUENCE [LARGE SCALE GENOMIC DNA]</scope>
    <source>
        <strain evidence="2 3">GB1</strain>
    </source>
</reference>
<gene>
    <name evidence="2" type="ORF">ECANGB1_2619</name>
</gene>
<evidence type="ECO:0008006" key="4">
    <source>
        <dbReference type="Google" id="ProtNLM"/>
    </source>
</evidence>
<name>A0A1Y1SAC0_9MICR</name>